<evidence type="ECO:0000313" key="4">
    <source>
        <dbReference type="EMBL" id="KAL0013998.1"/>
    </source>
</evidence>
<keyword evidence="2" id="KW-1133">Transmembrane helix</keyword>
<dbReference type="AlphaFoldDB" id="A0AAW2DTM6"/>
<evidence type="ECO:0000313" key="5">
    <source>
        <dbReference type="Proteomes" id="UP001459277"/>
    </source>
</evidence>
<name>A0AAW2DTM6_9ROSI</name>
<feature type="region of interest" description="Disordered" evidence="1">
    <location>
        <begin position="287"/>
        <end position="325"/>
    </location>
</feature>
<protein>
    <submittedName>
        <fullName evidence="4">Uncharacterized protein</fullName>
    </submittedName>
</protein>
<comment type="caution">
    <text evidence="4">The sequence shown here is derived from an EMBL/GenBank/DDBJ whole genome shotgun (WGS) entry which is preliminary data.</text>
</comment>
<evidence type="ECO:0000256" key="2">
    <source>
        <dbReference type="SAM" id="Phobius"/>
    </source>
</evidence>
<proteinExistence type="predicted"/>
<dbReference type="EMBL" id="JAZDWU010000001">
    <property type="protein sequence ID" value="KAL0013998.1"/>
    <property type="molecule type" value="Genomic_DNA"/>
</dbReference>
<evidence type="ECO:0000256" key="3">
    <source>
        <dbReference type="SAM" id="SignalP"/>
    </source>
</evidence>
<keyword evidence="5" id="KW-1185">Reference proteome</keyword>
<feature type="chain" id="PRO_5043486619" evidence="3">
    <location>
        <begin position="16"/>
        <end position="325"/>
    </location>
</feature>
<keyword evidence="2" id="KW-0812">Transmembrane</keyword>
<sequence length="325" mass="36626">MNSLTLLILPPLVRLLFVSLANNEILEKNETKTEIASENNLDKDKSILGAPLKIEKKETRNPKSNKAKNKKSQLKKPHFCHHCGASRHTHPDCYKWLFCQISLTLRYPMSFGLGDRNLFVRNSGTRIIFTLDLIFEVLHVPRVVHPDYPDCDRLWTVSRDKLISHFCETPSIWGGKLNTLCSGFAKGPRLLNMVMTFNLTPLSHYNSITDPHAHFLLSLMEDLTIDFPSHFITFIIDVYQDTATHDKLIFSLAITRILQYFSIPMPLSLLFTIMGAISAGSARMASFAPSPSPERRMASPSVDNEDGADDGDDIGPFGDDEMMTS</sequence>
<feature type="signal peptide" evidence="3">
    <location>
        <begin position="1"/>
        <end position="15"/>
    </location>
</feature>
<gene>
    <name evidence="4" type="ORF">SO802_001067</name>
</gene>
<evidence type="ECO:0000256" key="1">
    <source>
        <dbReference type="SAM" id="MobiDB-lite"/>
    </source>
</evidence>
<keyword evidence="3" id="KW-0732">Signal</keyword>
<feature type="compositionally biased region" description="Acidic residues" evidence="1">
    <location>
        <begin position="303"/>
        <end position="325"/>
    </location>
</feature>
<feature type="transmembrane region" description="Helical" evidence="2">
    <location>
        <begin position="257"/>
        <end position="277"/>
    </location>
</feature>
<keyword evidence="2" id="KW-0472">Membrane</keyword>
<reference evidence="4 5" key="1">
    <citation type="submission" date="2024-01" db="EMBL/GenBank/DDBJ databases">
        <title>A telomere-to-telomere, gap-free genome of sweet tea (Lithocarpus litseifolius).</title>
        <authorList>
            <person name="Zhou J."/>
        </authorList>
    </citation>
    <scope>NUCLEOTIDE SEQUENCE [LARGE SCALE GENOMIC DNA]</scope>
    <source>
        <strain evidence="4">Zhou-2022a</strain>
        <tissue evidence="4">Leaf</tissue>
    </source>
</reference>
<dbReference type="Proteomes" id="UP001459277">
    <property type="component" value="Unassembled WGS sequence"/>
</dbReference>
<feature type="compositionally biased region" description="Basic residues" evidence="1">
    <location>
        <begin position="63"/>
        <end position="73"/>
    </location>
</feature>
<organism evidence="4 5">
    <name type="scientific">Lithocarpus litseifolius</name>
    <dbReference type="NCBI Taxonomy" id="425828"/>
    <lineage>
        <taxon>Eukaryota</taxon>
        <taxon>Viridiplantae</taxon>
        <taxon>Streptophyta</taxon>
        <taxon>Embryophyta</taxon>
        <taxon>Tracheophyta</taxon>
        <taxon>Spermatophyta</taxon>
        <taxon>Magnoliopsida</taxon>
        <taxon>eudicotyledons</taxon>
        <taxon>Gunneridae</taxon>
        <taxon>Pentapetalae</taxon>
        <taxon>rosids</taxon>
        <taxon>fabids</taxon>
        <taxon>Fagales</taxon>
        <taxon>Fagaceae</taxon>
        <taxon>Lithocarpus</taxon>
    </lineage>
</organism>
<feature type="region of interest" description="Disordered" evidence="1">
    <location>
        <begin position="52"/>
        <end position="73"/>
    </location>
</feature>
<accession>A0AAW2DTM6</accession>